<gene>
    <name evidence="8" type="ORF">CSUI_011427</name>
</gene>
<keyword evidence="1" id="KW-0547">Nucleotide-binding</keyword>
<reference evidence="8 9" key="1">
    <citation type="journal article" date="2017" name="Int. J. Parasitol.">
        <title>The genome of the protozoan parasite Cystoisospora suis and a reverse vaccinology approach to identify vaccine candidates.</title>
        <authorList>
            <person name="Palmieri N."/>
            <person name="Shrestha A."/>
            <person name="Ruttkowski B."/>
            <person name="Beck T."/>
            <person name="Vogl C."/>
            <person name="Tomley F."/>
            <person name="Blake D.P."/>
            <person name="Joachim A."/>
        </authorList>
    </citation>
    <scope>NUCLEOTIDE SEQUENCE [LARGE SCALE GENOMIC DNA]</scope>
    <source>
        <strain evidence="8 9">Wien I</strain>
    </source>
</reference>
<dbReference type="Proteomes" id="UP000221165">
    <property type="component" value="Unassembled WGS sequence"/>
</dbReference>
<dbReference type="InterPro" id="IPR027417">
    <property type="entry name" value="P-loop_NTPase"/>
</dbReference>
<dbReference type="InterPro" id="IPR001609">
    <property type="entry name" value="Myosin_head_motor_dom-like"/>
</dbReference>
<comment type="caution">
    <text evidence="8">The sequence shown here is derived from an EMBL/GenBank/DDBJ whole genome shotgun (WGS) entry which is preliminary data.</text>
</comment>
<dbReference type="GO" id="GO:0016020">
    <property type="term" value="C:membrane"/>
    <property type="evidence" value="ECO:0007669"/>
    <property type="project" value="TreeGrafter"/>
</dbReference>
<keyword evidence="3 6" id="KW-0518">Myosin</keyword>
<sequence>GGGVEEEEEVTCAVGTKIYVPDPVSVWKTAEVIKIEEDGGIVARVDADNDLVHIKKGEQFYLCNTDVWNTTGLSAPTDLTMLTHLHEAAVLDSLNLRFDVDEIYTFTGPILIAVNPFKQIAGLYDMK</sequence>
<protein>
    <submittedName>
        <fullName evidence="8">Myosin f</fullName>
    </submittedName>
</protein>
<dbReference type="GO" id="GO:0016459">
    <property type="term" value="C:myosin complex"/>
    <property type="evidence" value="ECO:0007669"/>
    <property type="project" value="UniProtKB-KW"/>
</dbReference>
<keyword evidence="4" id="KW-0505">Motor protein</keyword>
<comment type="caution">
    <text evidence="6">Lacks conserved residue(s) required for the propagation of feature annotation.</text>
</comment>
<dbReference type="Pfam" id="PF00063">
    <property type="entry name" value="Myosin_head"/>
    <property type="match status" value="1"/>
</dbReference>
<dbReference type="EMBL" id="MIGC01011656">
    <property type="protein sequence ID" value="PHJ14763.1"/>
    <property type="molecule type" value="Genomic_DNA"/>
</dbReference>
<evidence type="ECO:0000256" key="6">
    <source>
        <dbReference type="PROSITE-ProRule" id="PRU00782"/>
    </source>
</evidence>
<dbReference type="SUPFAM" id="SSF52540">
    <property type="entry name" value="P-loop containing nucleoside triphosphate hydrolases"/>
    <property type="match status" value="1"/>
</dbReference>
<dbReference type="PANTHER" id="PTHR13140:SF706">
    <property type="entry name" value="DILUTE CLASS UNCONVENTIONAL MYOSIN, ISOFORM C"/>
    <property type="match status" value="1"/>
</dbReference>
<dbReference type="GO" id="GO:0005737">
    <property type="term" value="C:cytoplasm"/>
    <property type="evidence" value="ECO:0007669"/>
    <property type="project" value="TreeGrafter"/>
</dbReference>
<evidence type="ECO:0000256" key="2">
    <source>
        <dbReference type="ARBA" id="ARBA00022840"/>
    </source>
</evidence>
<dbReference type="GO" id="GO:0051015">
    <property type="term" value="F:actin filament binding"/>
    <property type="evidence" value="ECO:0007669"/>
    <property type="project" value="TreeGrafter"/>
</dbReference>
<dbReference type="GeneID" id="94434736"/>
<evidence type="ECO:0000259" key="7">
    <source>
        <dbReference type="PROSITE" id="PS51456"/>
    </source>
</evidence>
<name>A0A2C6KEF4_9APIC</name>
<dbReference type="GO" id="GO:0000146">
    <property type="term" value="F:microfilament motor activity"/>
    <property type="evidence" value="ECO:0007669"/>
    <property type="project" value="TreeGrafter"/>
</dbReference>
<evidence type="ECO:0000313" key="9">
    <source>
        <dbReference type="Proteomes" id="UP000221165"/>
    </source>
</evidence>
<organism evidence="8 9">
    <name type="scientific">Cystoisospora suis</name>
    <dbReference type="NCBI Taxonomy" id="483139"/>
    <lineage>
        <taxon>Eukaryota</taxon>
        <taxon>Sar</taxon>
        <taxon>Alveolata</taxon>
        <taxon>Apicomplexa</taxon>
        <taxon>Conoidasida</taxon>
        <taxon>Coccidia</taxon>
        <taxon>Eucoccidiorida</taxon>
        <taxon>Eimeriorina</taxon>
        <taxon>Sarcocystidae</taxon>
        <taxon>Cystoisospora</taxon>
    </lineage>
</organism>
<feature type="non-terminal residue" evidence="8">
    <location>
        <position position="1"/>
    </location>
</feature>
<dbReference type="VEuPathDB" id="ToxoDB:CSUI_011427"/>
<dbReference type="GO" id="GO:0005524">
    <property type="term" value="F:ATP binding"/>
    <property type="evidence" value="ECO:0007669"/>
    <property type="project" value="UniProtKB-KW"/>
</dbReference>
<evidence type="ECO:0000256" key="1">
    <source>
        <dbReference type="ARBA" id="ARBA00022741"/>
    </source>
</evidence>
<feature type="domain" description="Myosin motor" evidence="7">
    <location>
        <begin position="74"/>
        <end position="127"/>
    </location>
</feature>
<dbReference type="RefSeq" id="XP_067916499.1">
    <property type="nucleotide sequence ID" value="XM_068071525.1"/>
</dbReference>
<dbReference type="InterPro" id="IPR036961">
    <property type="entry name" value="Kinesin_motor_dom_sf"/>
</dbReference>
<dbReference type="PANTHER" id="PTHR13140">
    <property type="entry name" value="MYOSIN"/>
    <property type="match status" value="1"/>
</dbReference>
<feature type="non-terminal residue" evidence="8">
    <location>
        <position position="127"/>
    </location>
</feature>
<dbReference type="GO" id="GO:0007015">
    <property type="term" value="P:actin filament organization"/>
    <property type="evidence" value="ECO:0007669"/>
    <property type="project" value="TreeGrafter"/>
</dbReference>
<keyword evidence="2" id="KW-0067">ATP-binding</keyword>
<dbReference type="AlphaFoldDB" id="A0A2C6KEF4"/>
<proteinExistence type="inferred from homology"/>
<dbReference type="PROSITE" id="PS51456">
    <property type="entry name" value="MYOSIN_MOTOR"/>
    <property type="match status" value="1"/>
</dbReference>
<dbReference type="OrthoDB" id="6108017at2759"/>
<dbReference type="Gene3D" id="3.40.850.10">
    <property type="entry name" value="Kinesin motor domain"/>
    <property type="match status" value="1"/>
</dbReference>
<accession>A0A2C6KEF4</accession>
<keyword evidence="9" id="KW-1185">Reference proteome</keyword>
<evidence type="ECO:0000313" key="8">
    <source>
        <dbReference type="EMBL" id="PHJ14763.1"/>
    </source>
</evidence>
<keyword evidence="5 6" id="KW-0009">Actin-binding</keyword>
<evidence type="ECO:0000256" key="5">
    <source>
        <dbReference type="ARBA" id="ARBA00023203"/>
    </source>
</evidence>
<comment type="similarity">
    <text evidence="6">Belongs to the TRAFAC class myosin-kinesin ATPase superfamily. Myosin family.</text>
</comment>
<evidence type="ECO:0000256" key="3">
    <source>
        <dbReference type="ARBA" id="ARBA00023123"/>
    </source>
</evidence>
<evidence type="ECO:0000256" key="4">
    <source>
        <dbReference type="ARBA" id="ARBA00023175"/>
    </source>
</evidence>